<feature type="domain" description="DUF7587" evidence="2">
    <location>
        <begin position="34"/>
        <end position="167"/>
    </location>
</feature>
<dbReference type="AlphaFoldDB" id="A0A9P4PNB9"/>
<proteinExistence type="predicted"/>
<reference evidence="3" key="1">
    <citation type="journal article" date="2020" name="Stud. Mycol.">
        <title>101 Dothideomycetes genomes: a test case for predicting lifestyles and emergence of pathogens.</title>
        <authorList>
            <person name="Haridas S."/>
            <person name="Albert R."/>
            <person name="Binder M."/>
            <person name="Bloem J."/>
            <person name="Labutti K."/>
            <person name="Salamov A."/>
            <person name="Andreopoulos B."/>
            <person name="Baker S."/>
            <person name="Barry K."/>
            <person name="Bills G."/>
            <person name="Bluhm B."/>
            <person name="Cannon C."/>
            <person name="Castanera R."/>
            <person name="Culley D."/>
            <person name="Daum C."/>
            <person name="Ezra D."/>
            <person name="Gonzalez J."/>
            <person name="Henrissat B."/>
            <person name="Kuo A."/>
            <person name="Liang C."/>
            <person name="Lipzen A."/>
            <person name="Lutzoni F."/>
            <person name="Magnuson J."/>
            <person name="Mondo S."/>
            <person name="Nolan M."/>
            <person name="Ohm R."/>
            <person name="Pangilinan J."/>
            <person name="Park H.-J."/>
            <person name="Ramirez L."/>
            <person name="Alfaro M."/>
            <person name="Sun H."/>
            <person name="Tritt A."/>
            <person name="Yoshinaga Y."/>
            <person name="Zwiers L.-H."/>
            <person name="Turgeon B."/>
            <person name="Goodwin S."/>
            <person name="Spatafora J."/>
            <person name="Crous P."/>
            <person name="Grigoriev I."/>
        </authorList>
    </citation>
    <scope>NUCLEOTIDE SEQUENCE</scope>
    <source>
        <strain evidence="3">CBS 690.94</strain>
    </source>
</reference>
<evidence type="ECO:0000259" key="2">
    <source>
        <dbReference type="Pfam" id="PF24494"/>
    </source>
</evidence>
<protein>
    <recommendedName>
        <fullName evidence="2">DUF7587 domain-containing protein</fullName>
    </recommendedName>
</protein>
<dbReference type="PANTHER" id="PTHR40781">
    <property type="match status" value="1"/>
</dbReference>
<dbReference type="EMBL" id="MU001497">
    <property type="protein sequence ID" value="KAF2447117.1"/>
    <property type="molecule type" value="Genomic_DNA"/>
</dbReference>
<organism evidence="3 4">
    <name type="scientific">Karstenula rhodostoma CBS 690.94</name>
    <dbReference type="NCBI Taxonomy" id="1392251"/>
    <lineage>
        <taxon>Eukaryota</taxon>
        <taxon>Fungi</taxon>
        <taxon>Dikarya</taxon>
        <taxon>Ascomycota</taxon>
        <taxon>Pezizomycotina</taxon>
        <taxon>Dothideomycetes</taxon>
        <taxon>Pleosporomycetidae</taxon>
        <taxon>Pleosporales</taxon>
        <taxon>Massarineae</taxon>
        <taxon>Didymosphaeriaceae</taxon>
        <taxon>Karstenula</taxon>
    </lineage>
</organism>
<dbReference type="OrthoDB" id="88561at2759"/>
<dbReference type="Gene3D" id="3.90.210.10">
    <property type="entry name" value="Heat-Labile Enterotoxin, subunit A"/>
    <property type="match status" value="1"/>
</dbReference>
<feature type="region of interest" description="Disordered" evidence="1">
    <location>
        <begin position="1"/>
        <end position="32"/>
    </location>
</feature>
<evidence type="ECO:0000256" key="1">
    <source>
        <dbReference type="SAM" id="MobiDB-lite"/>
    </source>
</evidence>
<comment type="caution">
    <text evidence="3">The sequence shown here is derived from an EMBL/GenBank/DDBJ whole genome shotgun (WGS) entry which is preliminary data.</text>
</comment>
<dbReference type="PANTHER" id="PTHR40781:SF1">
    <property type="match status" value="1"/>
</dbReference>
<sequence length="185" mass="20990">MSTLSSPLGPKYHLPTTLDLSTPSSTPEVHPSSMPPFVYRVHRARAQTQYDFSTGFRAKNQTTIINQVSLISRFGLAHLHQQTNISSPFISVYRSQAHAEEVARYFARLYDEDTWVVTIDTNHLSRGPVFWAANLLQGQELSAAQAWLHEGEYLCLYRISPQAIRDQTRVVRKEARSYGVIGGRR</sequence>
<keyword evidence="4" id="KW-1185">Reference proteome</keyword>
<evidence type="ECO:0000313" key="4">
    <source>
        <dbReference type="Proteomes" id="UP000799764"/>
    </source>
</evidence>
<gene>
    <name evidence="3" type="ORF">P171DRAFT_471500</name>
</gene>
<dbReference type="Pfam" id="PF24494">
    <property type="entry name" value="DUF7587"/>
    <property type="match status" value="1"/>
</dbReference>
<name>A0A9P4PNB9_9PLEO</name>
<dbReference type="Proteomes" id="UP000799764">
    <property type="component" value="Unassembled WGS sequence"/>
</dbReference>
<evidence type="ECO:0000313" key="3">
    <source>
        <dbReference type="EMBL" id="KAF2447117.1"/>
    </source>
</evidence>
<feature type="compositionally biased region" description="Low complexity" evidence="1">
    <location>
        <begin position="14"/>
        <end position="27"/>
    </location>
</feature>
<accession>A0A9P4PNB9</accession>
<dbReference type="InterPro" id="IPR056009">
    <property type="entry name" value="DUF7587"/>
</dbReference>